<protein>
    <submittedName>
        <fullName evidence="2">Uu.00g135020.m01.CDS01</fullName>
    </submittedName>
</protein>
<evidence type="ECO:0000256" key="1">
    <source>
        <dbReference type="SAM" id="MobiDB-lite"/>
    </source>
</evidence>
<feature type="region of interest" description="Disordered" evidence="1">
    <location>
        <begin position="1"/>
        <end position="20"/>
    </location>
</feature>
<evidence type="ECO:0000313" key="2">
    <source>
        <dbReference type="EMBL" id="CAJ2508476.1"/>
    </source>
</evidence>
<keyword evidence="3" id="KW-1185">Reference proteome</keyword>
<feature type="compositionally biased region" description="Acidic residues" evidence="1">
    <location>
        <begin position="1"/>
        <end position="13"/>
    </location>
</feature>
<organism evidence="2 3">
    <name type="scientific">Anthostomella pinea</name>
    <dbReference type="NCBI Taxonomy" id="933095"/>
    <lineage>
        <taxon>Eukaryota</taxon>
        <taxon>Fungi</taxon>
        <taxon>Dikarya</taxon>
        <taxon>Ascomycota</taxon>
        <taxon>Pezizomycotina</taxon>
        <taxon>Sordariomycetes</taxon>
        <taxon>Xylariomycetidae</taxon>
        <taxon>Xylariales</taxon>
        <taxon>Xylariaceae</taxon>
        <taxon>Anthostomella</taxon>
    </lineage>
</organism>
<dbReference type="AlphaFoldDB" id="A0AAI8YKV1"/>
<accession>A0AAI8YKV1</accession>
<dbReference type="EMBL" id="CAUWAG010000012">
    <property type="protein sequence ID" value="CAJ2508476.1"/>
    <property type="molecule type" value="Genomic_DNA"/>
</dbReference>
<comment type="caution">
    <text evidence="2">The sequence shown here is derived from an EMBL/GenBank/DDBJ whole genome shotgun (WGS) entry which is preliminary data.</text>
</comment>
<evidence type="ECO:0000313" key="3">
    <source>
        <dbReference type="Proteomes" id="UP001295740"/>
    </source>
</evidence>
<dbReference type="Proteomes" id="UP001295740">
    <property type="component" value="Unassembled WGS sequence"/>
</dbReference>
<proteinExistence type="predicted"/>
<name>A0AAI8YKV1_9PEZI</name>
<reference evidence="2" key="1">
    <citation type="submission" date="2023-10" db="EMBL/GenBank/DDBJ databases">
        <authorList>
            <person name="Hackl T."/>
        </authorList>
    </citation>
    <scope>NUCLEOTIDE SEQUENCE</scope>
</reference>
<gene>
    <name evidence="2" type="ORF">KHLLAP_LOCUS8944</name>
</gene>
<sequence length="100" mass="10311">MSDDLSSDSESDSSETFLRGSENWSLSKDALLLPLYKIGWEEGGEASREGDLTIAEAIINPCKASPLNLISGLTGGANMISCGERWGAVGSSVAANGGGM</sequence>